<keyword evidence="3" id="KW-1185">Reference proteome</keyword>
<dbReference type="EMBL" id="JAUSUG010000027">
    <property type="protein sequence ID" value="MDQ0257378.1"/>
    <property type="molecule type" value="Genomic_DNA"/>
</dbReference>
<proteinExistence type="predicted"/>
<evidence type="ECO:0000259" key="1">
    <source>
        <dbReference type="Pfam" id="PF10740"/>
    </source>
</evidence>
<organism evidence="2 3">
    <name type="scientific">Evansella vedderi</name>
    <dbReference type="NCBI Taxonomy" id="38282"/>
    <lineage>
        <taxon>Bacteria</taxon>
        <taxon>Bacillati</taxon>
        <taxon>Bacillota</taxon>
        <taxon>Bacilli</taxon>
        <taxon>Bacillales</taxon>
        <taxon>Bacillaceae</taxon>
        <taxon>Evansella</taxon>
    </lineage>
</organism>
<dbReference type="Gene3D" id="3.40.50.10490">
    <property type="entry name" value="Glucose-6-phosphate isomerase like protein, domain 1"/>
    <property type="match status" value="1"/>
</dbReference>
<comment type="caution">
    <text evidence="2">The sequence shown here is derived from an EMBL/GenBank/DDBJ whole genome shotgun (WGS) entry which is preliminary data.</text>
</comment>
<dbReference type="SUPFAM" id="SSF53697">
    <property type="entry name" value="SIS domain"/>
    <property type="match status" value="1"/>
</dbReference>
<protein>
    <submittedName>
        <fullName evidence="2">Phosphosugar-binding protein</fullName>
    </submittedName>
</protein>
<dbReference type="Pfam" id="PF10740">
    <property type="entry name" value="DUF2529"/>
    <property type="match status" value="1"/>
</dbReference>
<sequence length="171" mass="18686">MKIFQTQLQGLINKLGDHEDVMEDAARVMAQSIISDGHLWIFAEKDMRGVLYQATEGADSLPSVEAATKESSFSPMDCLLVFSSDLGSTVVSELIKRAQDNGVQVIGVSSTGDDDGVVMCSFHIPTGIKRGLVPTDDGGRMGEPHLLMALHIYYSLFFTVKEILEEYELGI</sequence>
<evidence type="ECO:0000313" key="3">
    <source>
        <dbReference type="Proteomes" id="UP001230005"/>
    </source>
</evidence>
<dbReference type="Proteomes" id="UP001230005">
    <property type="component" value="Unassembled WGS sequence"/>
</dbReference>
<name>A0ABU0A3W3_9BACI</name>
<reference evidence="2 3" key="1">
    <citation type="submission" date="2023-07" db="EMBL/GenBank/DDBJ databases">
        <title>Genomic Encyclopedia of Type Strains, Phase IV (KMG-IV): sequencing the most valuable type-strain genomes for metagenomic binning, comparative biology and taxonomic classification.</title>
        <authorList>
            <person name="Goeker M."/>
        </authorList>
    </citation>
    <scope>NUCLEOTIDE SEQUENCE [LARGE SCALE GENOMIC DNA]</scope>
    <source>
        <strain evidence="2 3">DSM 9768</strain>
    </source>
</reference>
<accession>A0ABU0A3W3</accession>
<evidence type="ECO:0000313" key="2">
    <source>
        <dbReference type="EMBL" id="MDQ0257378.1"/>
    </source>
</evidence>
<dbReference type="RefSeq" id="WP_307331005.1">
    <property type="nucleotide sequence ID" value="NZ_JAUSUG010000027.1"/>
</dbReference>
<feature type="domain" description="DUF2529" evidence="1">
    <location>
        <begin position="1"/>
        <end position="164"/>
    </location>
</feature>
<gene>
    <name evidence="2" type="ORF">J2S74_004836</name>
</gene>
<dbReference type="InterPro" id="IPR019676">
    <property type="entry name" value="DUF2529"/>
</dbReference>
<dbReference type="InterPro" id="IPR046348">
    <property type="entry name" value="SIS_dom_sf"/>
</dbReference>